<dbReference type="AlphaFoldDB" id="A0A1F5S767"/>
<sequence>MRKRYGLPYLTIPLQLFQDFDQGQPIEVLVPAGWNLQVEDQFTWSCGSERSGFATVSVCQGSDAANSRVVISKVP</sequence>
<evidence type="ECO:0000313" key="2">
    <source>
        <dbReference type="Proteomes" id="UP000176877"/>
    </source>
</evidence>
<gene>
    <name evidence="1" type="ORF">A3D45_00305</name>
</gene>
<name>A0A1F5S767_9BACT</name>
<comment type="caution">
    <text evidence="1">The sequence shown here is derived from an EMBL/GenBank/DDBJ whole genome shotgun (WGS) entry which is preliminary data.</text>
</comment>
<evidence type="ECO:0000313" key="1">
    <source>
        <dbReference type="EMBL" id="OGF22509.1"/>
    </source>
</evidence>
<organism evidence="1 2">
    <name type="scientific">Candidatus Falkowbacteria bacterium RIFCSPHIGHO2_02_FULL_42_9</name>
    <dbReference type="NCBI Taxonomy" id="1797986"/>
    <lineage>
        <taxon>Bacteria</taxon>
        <taxon>Candidatus Falkowiibacteriota</taxon>
    </lineage>
</organism>
<proteinExistence type="predicted"/>
<reference evidence="1 2" key="1">
    <citation type="journal article" date="2016" name="Nat. Commun.">
        <title>Thousands of microbial genomes shed light on interconnected biogeochemical processes in an aquifer system.</title>
        <authorList>
            <person name="Anantharaman K."/>
            <person name="Brown C.T."/>
            <person name="Hug L.A."/>
            <person name="Sharon I."/>
            <person name="Castelle C.J."/>
            <person name="Probst A.J."/>
            <person name="Thomas B.C."/>
            <person name="Singh A."/>
            <person name="Wilkins M.J."/>
            <person name="Karaoz U."/>
            <person name="Brodie E.L."/>
            <person name="Williams K.H."/>
            <person name="Hubbard S.S."/>
            <person name="Banfield J.F."/>
        </authorList>
    </citation>
    <scope>NUCLEOTIDE SEQUENCE [LARGE SCALE GENOMIC DNA]</scope>
</reference>
<dbReference type="EMBL" id="MFFT01000047">
    <property type="protein sequence ID" value="OGF22509.1"/>
    <property type="molecule type" value="Genomic_DNA"/>
</dbReference>
<protein>
    <submittedName>
        <fullName evidence="1">Uncharacterized protein</fullName>
    </submittedName>
</protein>
<dbReference type="Proteomes" id="UP000176877">
    <property type="component" value="Unassembled WGS sequence"/>
</dbReference>
<accession>A0A1F5S767</accession>